<keyword evidence="2" id="KW-0472">Membrane</keyword>
<evidence type="ECO:0000256" key="1">
    <source>
        <dbReference type="ARBA" id="ARBA00022801"/>
    </source>
</evidence>
<feature type="transmembrane region" description="Helical" evidence="2">
    <location>
        <begin position="127"/>
        <end position="144"/>
    </location>
</feature>
<keyword evidence="5" id="KW-1185">Reference proteome</keyword>
<proteinExistence type="predicted"/>
<dbReference type="SUPFAM" id="SSF81606">
    <property type="entry name" value="PP2C-like"/>
    <property type="match status" value="1"/>
</dbReference>
<reference evidence="4 5" key="1">
    <citation type="submission" date="2020-08" db="EMBL/GenBank/DDBJ databases">
        <title>Genomic Encyclopedia of Type Strains, Phase IV (KMG-V): Genome sequencing to study the core and pangenomes of soil and plant-associated prokaryotes.</title>
        <authorList>
            <person name="Whitman W."/>
        </authorList>
    </citation>
    <scope>NUCLEOTIDE SEQUENCE [LARGE SCALE GENOMIC DNA]</scope>
    <source>
        <strain evidence="4 5">X5P2</strain>
    </source>
</reference>
<organism evidence="4 5">
    <name type="scientific">Tunturiibacter gelidiferens</name>
    <dbReference type="NCBI Taxonomy" id="3069689"/>
    <lineage>
        <taxon>Bacteria</taxon>
        <taxon>Pseudomonadati</taxon>
        <taxon>Acidobacteriota</taxon>
        <taxon>Terriglobia</taxon>
        <taxon>Terriglobales</taxon>
        <taxon>Acidobacteriaceae</taxon>
        <taxon>Tunturiibacter</taxon>
    </lineage>
</organism>
<dbReference type="AlphaFoldDB" id="A0A9X0QG02"/>
<feature type="transmembrane region" description="Helical" evidence="2">
    <location>
        <begin position="35"/>
        <end position="56"/>
    </location>
</feature>
<evidence type="ECO:0000313" key="5">
    <source>
        <dbReference type="Proteomes" id="UP000535182"/>
    </source>
</evidence>
<dbReference type="SMART" id="SM00331">
    <property type="entry name" value="PP2C_SIG"/>
    <property type="match status" value="1"/>
</dbReference>
<dbReference type="Pfam" id="PF07228">
    <property type="entry name" value="SpoIIE"/>
    <property type="match status" value="1"/>
</dbReference>
<feature type="domain" description="PPM-type phosphatase" evidence="3">
    <location>
        <begin position="261"/>
        <end position="474"/>
    </location>
</feature>
<sequence length="485" mass="53306">MPAAPPTRVSFARMYVGDPQITAGQVLRTFQHDELYLFLGAAFTSVGLVSMAFAFLSRKFDAVLFWLAVFAIFYGTRLWLNAGFFRLLMPHEAFFYRLPNVANYLVPIPAFFYFAEAGFLGPSGRKIAIALTLPFLCISIGNLWLGNSLVFVYINNAIVIIMLAALTIESIRRKQVDKDFTIVRVGIMVFVAFALYDNIAGVFGRFPQKEPIGFAFFLAALGYVAAKRSLHRDQQFNDLQKELEIARRIQTSILPSAYPQSAHFHVVARYVPMTAVAGDFYDFLIANETEAGLLIADVSGHGVPAALIASMVKLAATSQRTNAADPALLLSGMNSVLCGNTQDQFVTAAYVYLDAASSTLRYSAAAHPPMMLFRAGDVIELTENGLMLAAFSFATYTTAEYALQPGDRLLLYTDGILEATNPQGEEFGSTRLHTLLKDAAHLSAEDSADRIISSLEQWSSSARNDDLTLLICDYQSNANTLQTTN</sequence>
<evidence type="ECO:0000256" key="2">
    <source>
        <dbReference type="SAM" id="Phobius"/>
    </source>
</evidence>
<dbReference type="InterPro" id="IPR036457">
    <property type="entry name" value="PPM-type-like_dom_sf"/>
</dbReference>
<feature type="transmembrane region" description="Helical" evidence="2">
    <location>
        <begin position="211"/>
        <end position="226"/>
    </location>
</feature>
<feature type="transmembrane region" description="Helical" evidence="2">
    <location>
        <begin position="63"/>
        <end position="82"/>
    </location>
</feature>
<dbReference type="InterPro" id="IPR052016">
    <property type="entry name" value="Bact_Sigma-Reg"/>
</dbReference>
<comment type="caution">
    <text evidence="4">The sequence shown here is derived from an EMBL/GenBank/DDBJ whole genome shotgun (WGS) entry which is preliminary data.</text>
</comment>
<dbReference type="InterPro" id="IPR001932">
    <property type="entry name" value="PPM-type_phosphatase-like_dom"/>
</dbReference>
<dbReference type="EC" id="3.1.3.3" evidence="4"/>
<dbReference type="PANTHER" id="PTHR43156">
    <property type="entry name" value="STAGE II SPORULATION PROTEIN E-RELATED"/>
    <property type="match status" value="1"/>
</dbReference>
<dbReference type="Gene3D" id="3.60.40.10">
    <property type="entry name" value="PPM-type phosphatase domain"/>
    <property type="match status" value="1"/>
</dbReference>
<dbReference type="EMBL" id="JACHEB010000007">
    <property type="protein sequence ID" value="MBB5329675.1"/>
    <property type="molecule type" value="Genomic_DNA"/>
</dbReference>
<gene>
    <name evidence="4" type="ORF">HDF14_003297</name>
</gene>
<keyword evidence="2" id="KW-0812">Transmembrane</keyword>
<evidence type="ECO:0000259" key="3">
    <source>
        <dbReference type="SMART" id="SM00331"/>
    </source>
</evidence>
<accession>A0A9X0QG02</accession>
<protein>
    <submittedName>
        <fullName evidence="4">Sigma-B regulation protein RsbU (Phosphoserine phosphatase)</fullName>
        <ecNumber evidence="4">3.1.3.3</ecNumber>
    </submittedName>
</protein>
<dbReference type="GO" id="GO:0016791">
    <property type="term" value="F:phosphatase activity"/>
    <property type="evidence" value="ECO:0007669"/>
    <property type="project" value="TreeGrafter"/>
</dbReference>
<keyword evidence="2" id="KW-1133">Transmembrane helix</keyword>
<dbReference type="PANTHER" id="PTHR43156:SF2">
    <property type="entry name" value="STAGE II SPORULATION PROTEIN E"/>
    <property type="match status" value="1"/>
</dbReference>
<feature type="transmembrane region" description="Helical" evidence="2">
    <location>
        <begin position="180"/>
        <end position="199"/>
    </location>
</feature>
<keyword evidence="1 4" id="KW-0378">Hydrolase</keyword>
<evidence type="ECO:0000313" key="4">
    <source>
        <dbReference type="EMBL" id="MBB5329675.1"/>
    </source>
</evidence>
<dbReference type="RefSeq" id="WP_183978371.1">
    <property type="nucleotide sequence ID" value="NZ_JACHEB010000007.1"/>
</dbReference>
<dbReference type="Proteomes" id="UP000535182">
    <property type="component" value="Unassembled WGS sequence"/>
</dbReference>
<feature type="transmembrane region" description="Helical" evidence="2">
    <location>
        <begin position="94"/>
        <end position="115"/>
    </location>
</feature>
<feature type="transmembrane region" description="Helical" evidence="2">
    <location>
        <begin position="150"/>
        <end position="168"/>
    </location>
</feature>
<name>A0A9X0QG02_9BACT</name>